<evidence type="ECO:0000313" key="2">
    <source>
        <dbReference type="EMBL" id="MFD0926449.1"/>
    </source>
</evidence>
<keyword evidence="3" id="KW-1185">Reference proteome</keyword>
<comment type="caution">
    <text evidence="2">The sequence shown here is derived from an EMBL/GenBank/DDBJ whole genome shotgun (WGS) entry which is preliminary data.</text>
</comment>
<dbReference type="Proteomes" id="UP001597068">
    <property type="component" value="Unassembled WGS sequence"/>
</dbReference>
<dbReference type="RefSeq" id="WP_253645677.1">
    <property type="nucleotide sequence ID" value="NZ_BAAAMO010000002.1"/>
</dbReference>
<dbReference type="Pfam" id="PF08310">
    <property type="entry name" value="LGFP"/>
    <property type="match status" value="2"/>
</dbReference>
<evidence type="ECO:0000313" key="3">
    <source>
        <dbReference type="Proteomes" id="UP001597068"/>
    </source>
</evidence>
<keyword evidence="1" id="KW-0732">Signal</keyword>
<reference evidence="3" key="1">
    <citation type="journal article" date="2019" name="Int. J. Syst. Evol. Microbiol.">
        <title>The Global Catalogue of Microorganisms (GCM) 10K type strain sequencing project: providing services to taxonomists for standard genome sequencing and annotation.</title>
        <authorList>
            <consortium name="The Broad Institute Genomics Platform"/>
            <consortium name="The Broad Institute Genome Sequencing Center for Infectious Disease"/>
            <person name="Wu L."/>
            <person name="Ma J."/>
        </authorList>
    </citation>
    <scope>NUCLEOTIDE SEQUENCE [LARGE SCALE GENOMIC DNA]</scope>
    <source>
        <strain evidence="3">CCUG 50873</strain>
    </source>
</reference>
<protein>
    <submittedName>
        <fullName evidence="2">LGFP repeat-containing protein</fullName>
    </submittedName>
</protein>
<dbReference type="InterPro" id="IPR013207">
    <property type="entry name" value="LGFP"/>
</dbReference>
<dbReference type="EMBL" id="JBHTIL010000001">
    <property type="protein sequence ID" value="MFD0926449.1"/>
    <property type="molecule type" value="Genomic_DNA"/>
</dbReference>
<name>A0ABW3G858_9NOCA</name>
<feature type="signal peptide" evidence="1">
    <location>
        <begin position="1"/>
        <end position="29"/>
    </location>
</feature>
<evidence type="ECO:0000256" key="1">
    <source>
        <dbReference type="SAM" id="SignalP"/>
    </source>
</evidence>
<accession>A0ABW3G858</accession>
<proteinExistence type="predicted"/>
<organism evidence="2 3">
    <name type="scientific">Williamsia deligens</name>
    <dbReference type="NCBI Taxonomy" id="321325"/>
    <lineage>
        <taxon>Bacteria</taxon>
        <taxon>Bacillati</taxon>
        <taxon>Actinomycetota</taxon>
        <taxon>Actinomycetes</taxon>
        <taxon>Mycobacteriales</taxon>
        <taxon>Nocardiaceae</taxon>
        <taxon>Williamsia</taxon>
    </lineage>
</organism>
<sequence length="191" mass="20436">MITFRARIIGIGLAVLTAATLGAVAPATADTAYGEFTVGGRIGEAFDATGGVGTWGNPITGERAAYQNGRFQVFEKNVSFYWKASIDNGRAHYVGGAIRGKWGALGFERKALGYPVTDELDVPGRGKRQDFQGGNLYWSSSGGAHPVWGGILGRWASQGGSRGFFGLPQSDEYRVGNRYAQDFQGGTLFWP</sequence>
<gene>
    <name evidence="2" type="ORF">ACFQ04_11965</name>
</gene>
<feature type="chain" id="PRO_5045850876" evidence="1">
    <location>
        <begin position="30"/>
        <end position="191"/>
    </location>
</feature>